<dbReference type="NCBIfam" id="TIGR03700">
    <property type="entry name" value="mena_SCO4494"/>
    <property type="match status" value="1"/>
</dbReference>
<evidence type="ECO:0000256" key="5">
    <source>
        <dbReference type="ARBA" id="ARBA00023014"/>
    </source>
</evidence>
<keyword evidence="1 6" id="KW-0004">4Fe-4S</keyword>
<keyword evidence="6" id="KW-0808">Transferase</keyword>
<dbReference type="Proteomes" id="UP001144297">
    <property type="component" value="Unassembled WGS sequence"/>
</dbReference>
<dbReference type="SFLD" id="SFLDS00029">
    <property type="entry name" value="Radical_SAM"/>
    <property type="match status" value="1"/>
</dbReference>
<dbReference type="GO" id="GO:0051539">
    <property type="term" value="F:4 iron, 4 sulfur cluster binding"/>
    <property type="evidence" value="ECO:0007669"/>
    <property type="project" value="UniProtKB-KW"/>
</dbReference>
<dbReference type="InterPro" id="IPR022432">
    <property type="entry name" value="MqnE"/>
</dbReference>
<dbReference type="InterPro" id="IPR007197">
    <property type="entry name" value="rSAM"/>
</dbReference>
<dbReference type="Pfam" id="PF19288">
    <property type="entry name" value="CofH_C"/>
    <property type="match status" value="1"/>
</dbReference>
<sequence length="357" mass="40979">MLREIERKILNQERINRDEALFLFNSNDLHSIGELAEEVSKRINQNRVYFIVNRHINPTNICVNRCRFCAFSRSKGEPNAYEMSIEEIVKNLKEAKQSLGYLSEVHIVSGLHPDWQFEYYLDIIRQIKKEFPSIAVKAFTAVEIDYFSRIAELSIEKTLLMLKEAGVDIMPGGGAEIFNSEVRAKICPEKISAERWLEIIKTAHSLGIKTNATMLYGHVESYEDRIDHLFRLRQLQDQTGGFLAFIPLSYQPENTDIKVSYPSGIDDLKTIAVSRLVLDNIPHIKAYWIMLGEKLAQLALLFGADCLEGTVIEERIAHSAGARSKRGNTIEELVYLIKEIGKIPIERDSFYNVLRIW</sequence>
<dbReference type="CDD" id="cd01335">
    <property type="entry name" value="Radical_SAM"/>
    <property type="match status" value="1"/>
</dbReference>
<dbReference type="SFLD" id="SFLDF00343">
    <property type="entry name" value="aminofutalosine_synthase_(mqnE"/>
    <property type="match status" value="1"/>
</dbReference>
<dbReference type="Gene3D" id="3.20.20.70">
    <property type="entry name" value="Aldolase class I"/>
    <property type="match status" value="1"/>
</dbReference>
<dbReference type="Pfam" id="PF04055">
    <property type="entry name" value="Radical_SAM"/>
    <property type="match status" value="1"/>
</dbReference>
<feature type="binding site" evidence="8">
    <location>
        <position position="176"/>
    </location>
    <ligand>
        <name>S-adenosyl-L-methionine</name>
        <dbReference type="ChEBI" id="CHEBI:59789"/>
    </ligand>
</feature>
<gene>
    <name evidence="6 10" type="primary">mqnE</name>
    <name evidence="10" type="ORF">TISLANDTSLP1_05790</name>
</gene>
<dbReference type="EMBL" id="BSDX01000001">
    <property type="protein sequence ID" value="GLI52886.1"/>
    <property type="molecule type" value="Genomic_DNA"/>
</dbReference>
<dbReference type="GO" id="GO:0005506">
    <property type="term" value="F:iron ion binding"/>
    <property type="evidence" value="ECO:0007669"/>
    <property type="project" value="UniProtKB-UniRule"/>
</dbReference>
<keyword evidence="6" id="KW-0474">Menaquinone biosynthesis</keyword>
<dbReference type="InterPro" id="IPR058240">
    <property type="entry name" value="rSAM_sf"/>
</dbReference>
<dbReference type="PIRSF" id="PIRSF004762">
    <property type="entry name" value="CHP00423"/>
    <property type="match status" value="1"/>
</dbReference>
<dbReference type="GO" id="GO:0009234">
    <property type="term" value="P:menaquinone biosynthetic process"/>
    <property type="evidence" value="ECO:0007669"/>
    <property type="project" value="UniProtKB-UniRule"/>
</dbReference>
<dbReference type="SFLD" id="SFLDG01082">
    <property type="entry name" value="B12-binding_domain_containing"/>
    <property type="match status" value="1"/>
</dbReference>
<feature type="binding site" evidence="6 7">
    <location>
        <position position="62"/>
    </location>
    <ligand>
        <name>[4Fe-4S] cluster</name>
        <dbReference type="ChEBI" id="CHEBI:49883"/>
        <note>4Fe-4S-S-AdoMet</note>
    </ligand>
</feature>
<evidence type="ECO:0000256" key="2">
    <source>
        <dbReference type="ARBA" id="ARBA00022691"/>
    </source>
</evidence>
<dbReference type="SFLD" id="SFLDF00342">
    <property type="entry name" value="cyclic_dehypoxanthine_futalosi"/>
    <property type="match status" value="1"/>
</dbReference>
<reference evidence="10" key="1">
    <citation type="submission" date="2022-12" db="EMBL/GenBank/DDBJ databases">
        <title>Reference genome sequencing for broad-spectrum identification of bacterial and archaeal isolates by mass spectrometry.</title>
        <authorList>
            <person name="Sekiguchi Y."/>
            <person name="Tourlousse D.M."/>
        </authorList>
    </citation>
    <scope>NUCLEOTIDE SEQUENCE</scope>
    <source>
        <strain evidence="10">TSL-P1</strain>
    </source>
</reference>
<proteinExistence type="inferred from homology"/>
<dbReference type="PANTHER" id="PTHR43076">
    <property type="entry name" value="FO SYNTHASE (COFH)"/>
    <property type="match status" value="1"/>
</dbReference>
<evidence type="ECO:0000256" key="8">
    <source>
        <dbReference type="PIRSR" id="PIRSR004762-2"/>
    </source>
</evidence>
<comment type="pathway">
    <text evidence="6">Quinol/quinone metabolism; menaquinone biosynthesis.</text>
</comment>
<evidence type="ECO:0000256" key="3">
    <source>
        <dbReference type="ARBA" id="ARBA00022723"/>
    </source>
</evidence>
<evidence type="ECO:0000313" key="10">
    <source>
        <dbReference type="EMBL" id="GLI52886.1"/>
    </source>
</evidence>
<protein>
    <recommendedName>
        <fullName evidence="6">Aminodeoxyfutalosine synthase</fullName>
        <shortName evidence="6">AFL synthase</shortName>
        <shortName evidence="6">Aminofutalosine synthase</shortName>
        <ecNumber evidence="6">2.5.1.120</ecNumber>
    </recommendedName>
    <alternativeName>
        <fullName evidence="6">Menaquinone biosynthetic enzyme MqnE</fullName>
    </alternativeName>
</protein>
<dbReference type="InterPro" id="IPR013785">
    <property type="entry name" value="Aldolase_TIM"/>
</dbReference>
<comment type="cofactor">
    <cofactor evidence="6 7">
        <name>[4Fe-4S] cluster</name>
        <dbReference type="ChEBI" id="CHEBI:49883"/>
    </cofactor>
    <text evidence="6 7">Binds 1 [4Fe-4S] cluster. The cluster is coordinated with 3 cysteines and an exchangeable S-adenosyl-L-methionine.</text>
</comment>
<dbReference type="InterPro" id="IPR045567">
    <property type="entry name" value="CofH/MnqC-like_C"/>
</dbReference>
<feature type="binding site" evidence="6 7">
    <location>
        <position position="69"/>
    </location>
    <ligand>
        <name>[4Fe-4S] cluster</name>
        <dbReference type="ChEBI" id="CHEBI:49883"/>
        <note>4Fe-4S-S-AdoMet</note>
    </ligand>
</feature>
<dbReference type="SMART" id="SM00729">
    <property type="entry name" value="Elp3"/>
    <property type="match status" value="1"/>
</dbReference>
<dbReference type="InterPro" id="IPR006638">
    <property type="entry name" value="Elp3/MiaA/NifB-like_rSAM"/>
</dbReference>
<dbReference type="InterPro" id="IPR034405">
    <property type="entry name" value="F420"/>
</dbReference>
<evidence type="ECO:0000256" key="4">
    <source>
        <dbReference type="ARBA" id="ARBA00023004"/>
    </source>
</evidence>
<dbReference type="HAMAP" id="MF_00993">
    <property type="entry name" value="MqnE"/>
    <property type="match status" value="1"/>
</dbReference>
<dbReference type="PANTHER" id="PTHR43076:SF7">
    <property type="entry name" value="AMINODEOXYFUTALOSINE SYNTHASE"/>
    <property type="match status" value="1"/>
</dbReference>
<dbReference type="SFLD" id="SFLDG01389">
    <property type="entry name" value="menaquinone_synthsis_involved"/>
    <property type="match status" value="1"/>
</dbReference>
<feature type="domain" description="Radical SAM core" evidence="9">
    <location>
        <begin position="48"/>
        <end position="282"/>
    </location>
</feature>
<evidence type="ECO:0000256" key="1">
    <source>
        <dbReference type="ARBA" id="ARBA00022485"/>
    </source>
</evidence>
<name>A0A9W6GFE4_9BACT</name>
<evidence type="ECO:0000259" key="9">
    <source>
        <dbReference type="PROSITE" id="PS51918"/>
    </source>
</evidence>
<comment type="similarity">
    <text evidence="6">Belongs to the radical SAM superfamily. MqnE family.</text>
</comment>
<organism evidence="10 11">
    <name type="scientific">Thermodesulfovibrio yellowstonii</name>
    <dbReference type="NCBI Taxonomy" id="28262"/>
    <lineage>
        <taxon>Bacteria</taxon>
        <taxon>Pseudomonadati</taxon>
        <taxon>Nitrospirota</taxon>
        <taxon>Thermodesulfovibrionia</taxon>
        <taxon>Thermodesulfovibrionales</taxon>
        <taxon>Thermodesulfovibrionaceae</taxon>
        <taxon>Thermodesulfovibrio</taxon>
    </lineage>
</organism>
<feature type="binding site" evidence="8">
    <location>
        <position position="68"/>
    </location>
    <ligand>
        <name>S-adenosyl-L-methionine</name>
        <dbReference type="ChEBI" id="CHEBI:59789"/>
    </ligand>
</feature>
<comment type="function">
    <text evidence="6">Radical SAM enzyme that catalyzes the addition of the adenosyl radical to the double bond of 3-[(1-carboxyvinyl)oxy]benzoate, leading to aminodeoxyfutalosine (AFL), a key intermediate in the formation of menaquinone (MK, vitamin K2) from chorismate.</text>
</comment>
<keyword evidence="3 6" id="KW-0479">Metal-binding</keyword>
<dbReference type="AlphaFoldDB" id="A0A9W6GFE4"/>
<evidence type="ECO:0000256" key="6">
    <source>
        <dbReference type="HAMAP-Rule" id="MF_00993"/>
    </source>
</evidence>
<feature type="binding site" evidence="6 7">
    <location>
        <position position="66"/>
    </location>
    <ligand>
        <name>[4Fe-4S] cluster</name>
        <dbReference type="ChEBI" id="CHEBI:49883"/>
        <note>4Fe-4S-S-AdoMet</note>
    </ligand>
</feature>
<keyword evidence="2 6" id="KW-0949">S-adenosyl-L-methionine</keyword>
<dbReference type="PROSITE" id="PS51918">
    <property type="entry name" value="RADICAL_SAM"/>
    <property type="match status" value="1"/>
</dbReference>
<keyword evidence="4 6" id="KW-0408">Iron</keyword>
<dbReference type="SUPFAM" id="SSF102114">
    <property type="entry name" value="Radical SAM enzymes"/>
    <property type="match status" value="1"/>
</dbReference>
<dbReference type="GO" id="GO:0044689">
    <property type="term" value="F:7,8-didemethyl-8-hydroxy-5-deazariboflavin synthase activity"/>
    <property type="evidence" value="ECO:0007669"/>
    <property type="project" value="TreeGrafter"/>
</dbReference>
<dbReference type="InterPro" id="IPR020050">
    <property type="entry name" value="FO_synthase_su2"/>
</dbReference>
<keyword evidence="5 6" id="KW-0411">Iron-sulfur</keyword>
<accession>A0A9W6GFE4</accession>
<comment type="catalytic activity">
    <reaction evidence="6">
        <text>3-[(1-carboxyvinyl)-oxy]benzoate + S-adenosyl-L-methionine + H2O = 6-amino-6-deoxyfutalosine + hydrogencarbonate + L-methionine + H(+)</text>
        <dbReference type="Rhea" id="RHEA:33075"/>
        <dbReference type="ChEBI" id="CHEBI:15377"/>
        <dbReference type="ChEBI" id="CHEBI:15378"/>
        <dbReference type="ChEBI" id="CHEBI:17544"/>
        <dbReference type="ChEBI" id="CHEBI:57844"/>
        <dbReference type="ChEBI" id="CHEBI:59789"/>
        <dbReference type="ChEBI" id="CHEBI:64286"/>
        <dbReference type="ChEBI" id="CHEBI:76981"/>
        <dbReference type="EC" id="2.5.1.120"/>
    </reaction>
</comment>
<dbReference type="SFLD" id="SFLDG01388">
    <property type="entry name" value="7_8-didemethyl-8-hydroxy-5-dea"/>
    <property type="match status" value="1"/>
</dbReference>
<keyword evidence="11" id="KW-1185">Reference proteome</keyword>
<dbReference type="EC" id="2.5.1.120" evidence="6"/>
<comment type="caution">
    <text evidence="10">The sequence shown here is derived from an EMBL/GenBank/DDBJ whole genome shotgun (WGS) entry which is preliminary data.</text>
</comment>
<evidence type="ECO:0000256" key="7">
    <source>
        <dbReference type="PIRSR" id="PIRSR004762-1"/>
    </source>
</evidence>
<evidence type="ECO:0000313" key="11">
    <source>
        <dbReference type="Proteomes" id="UP001144297"/>
    </source>
</evidence>
<dbReference type="SFLD" id="SFLDG01064">
    <property type="entry name" value="F420__menaquinone_cofactor_bio"/>
    <property type="match status" value="1"/>
</dbReference>
<dbReference type="GO" id="GO:0102573">
    <property type="term" value="F:aminodeoxyfutalosine synthase activity"/>
    <property type="evidence" value="ECO:0007669"/>
    <property type="project" value="UniProtKB-EC"/>
</dbReference>
<dbReference type="NCBIfam" id="TIGR00423">
    <property type="entry name" value="CofH family radical SAM protein"/>
    <property type="match status" value="1"/>
</dbReference>